<comment type="similarity">
    <text evidence="17">Belongs to the NnrD/CARKD family.</text>
</comment>
<proteinExistence type="inferred from homology"/>
<dbReference type="Pfam" id="PF03853">
    <property type="entry name" value="YjeF_N"/>
    <property type="match status" value="1"/>
</dbReference>
<feature type="binding site" evidence="18">
    <location>
        <begin position="137"/>
        <end position="143"/>
    </location>
    <ligand>
        <name>(6S)-NADPHX</name>
        <dbReference type="ChEBI" id="CHEBI:64076"/>
    </ligand>
</feature>
<evidence type="ECO:0000313" key="23">
    <source>
        <dbReference type="Proteomes" id="UP001580928"/>
    </source>
</evidence>
<dbReference type="SUPFAM" id="SSF64153">
    <property type="entry name" value="YjeF N-terminal domain-like"/>
    <property type="match status" value="1"/>
</dbReference>
<feature type="domain" description="YjeF C-terminal" evidence="20">
    <location>
        <begin position="234"/>
        <end position="497"/>
    </location>
</feature>
<keyword evidence="11 18" id="KW-0413">Isomerase</keyword>
<dbReference type="RefSeq" id="WP_375556839.1">
    <property type="nucleotide sequence ID" value="NZ_JBBVGT010000002.1"/>
</dbReference>
<evidence type="ECO:0000256" key="17">
    <source>
        <dbReference type="HAMAP-Rule" id="MF_01965"/>
    </source>
</evidence>
<evidence type="ECO:0000256" key="6">
    <source>
        <dbReference type="ARBA" id="ARBA00022741"/>
    </source>
</evidence>
<evidence type="ECO:0000256" key="13">
    <source>
        <dbReference type="ARBA" id="ARBA00023268"/>
    </source>
</evidence>
<feature type="binding site" evidence="17">
    <location>
        <position position="439"/>
    </location>
    <ligand>
        <name>(6S)-NADPHX</name>
        <dbReference type="ChEBI" id="CHEBI:64076"/>
    </ligand>
</feature>
<feature type="binding site" evidence="18">
    <location>
        <position position="60"/>
    </location>
    <ligand>
        <name>K(+)</name>
        <dbReference type="ChEBI" id="CHEBI:29103"/>
    </ligand>
</feature>
<comment type="cofactor">
    <cofactor evidence="18 19">
        <name>K(+)</name>
        <dbReference type="ChEBI" id="CHEBI:29103"/>
    </cofactor>
    <text evidence="18 19">Binds 1 potassium ion per subunit.</text>
</comment>
<dbReference type="HAMAP" id="MF_01966">
    <property type="entry name" value="NADHX_epimerase"/>
    <property type="match status" value="1"/>
</dbReference>
<comment type="caution">
    <text evidence="22">The sequence shown here is derived from an EMBL/GenBank/DDBJ whole genome shotgun (WGS) entry which is preliminary data.</text>
</comment>
<organism evidence="22 23">
    <name type="scientific">Albibacterium profundi</name>
    <dbReference type="NCBI Taxonomy" id="3134906"/>
    <lineage>
        <taxon>Bacteria</taxon>
        <taxon>Pseudomonadati</taxon>
        <taxon>Bacteroidota</taxon>
        <taxon>Sphingobacteriia</taxon>
        <taxon>Sphingobacteriales</taxon>
        <taxon>Sphingobacteriaceae</taxon>
        <taxon>Albibacterium</taxon>
    </lineage>
</organism>
<feature type="binding site" evidence="18">
    <location>
        <begin position="59"/>
        <end position="63"/>
    </location>
    <ligand>
        <name>(6S)-NADPHX</name>
        <dbReference type="ChEBI" id="CHEBI:64076"/>
    </ligand>
</feature>
<dbReference type="NCBIfam" id="TIGR00196">
    <property type="entry name" value="yjeF_cterm"/>
    <property type="match status" value="1"/>
</dbReference>
<protein>
    <recommendedName>
        <fullName evidence="19">Bifunctional NAD(P)H-hydrate repair enzyme</fullName>
    </recommendedName>
    <alternativeName>
        <fullName evidence="19">Nicotinamide nucleotide repair protein</fullName>
    </alternativeName>
    <domain>
        <recommendedName>
            <fullName evidence="19">ADP-dependent (S)-NAD(P)H-hydrate dehydratase</fullName>
            <ecNumber evidence="19">4.2.1.136</ecNumber>
        </recommendedName>
        <alternativeName>
            <fullName evidence="19">ADP-dependent NAD(P)HX dehydratase</fullName>
        </alternativeName>
    </domain>
    <domain>
        <recommendedName>
            <fullName evidence="19">NAD(P)H-hydrate epimerase</fullName>
            <ecNumber evidence="19">5.1.99.6</ecNumber>
        </recommendedName>
    </domain>
</protein>
<comment type="catalytic activity">
    <reaction evidence="1 18 19">
        <text>(6R)-NADHX = (6S)-NADHX</text>
        <dbReference type="Rhea" id="RHEA:32215"/>
        <dbReference type="ChEBI" id="CHEBI:64074"/>
        <dbReference type="ChEBI" id="CHEBI:64075"/>
        <dbReference type="EC" id="5.1.99.6"/>
    </reaction>
</comment>
<evidence type="ECO:0000256" key="7">
    <source>
        <dbReference type="ARBA" id="ARBA00022840"/>
    </source>
</evidence>
<dbReference type="InterPro" id="IPR036652">
    <property type="entry name" value="YjeF_N_dom_sf"/>
</dbReference>
<comment type="subunit">
    <text evidence="17">Homotetramer.</text>
</comment>
<dbReference type="SUPFAM" id="SSF53613">
    <property type="entry name" value="Ribokinase-like"/>
    <property type="match status" value="1"/>
</dbReference>
<dbReference type="Pfam" id="PF01256">
    <property type="entry name" value="Carb_kinase"/>
    <property type="match status" value="1"/>
</dbReference>
<evidence type="ECO:0000256" key="14">
    <source>
        <dbReference type="ARBA" id="ARBA00025153"/>
    </source>
</evidence>
<feature type="binding site" evidence="18">
    <location>
        <position position="133"/>
    </location>
    <ligand>
        <name>K(+)</name>
        <dbReference type="ChEBI" id="CHEBI:29103"/>
    </ligand>
</feature>
<evidence type="ECO:0000256" key="5">
    <source>
        <dbReference type="ARBA" id="ARBA00022723"/>
    </source>
</evidence>
<dbReference type="InterPro" id="IPR030677">
    <property type="entry name" value="Nnr"/>
</dbReference>
<evidence type="ECO:0000256" key="2">
    <source>
        <dbReference type="ARBA" id="ARBA00000909"/>
    </source>
</evidence>
<keyword evidence="23" id="KW-1185">Reference proteome</keyword>
<evidence type="ECO:0000259" key="20">
    <source>
        <dbReference type="PROSITE" id="PS51383"/>
    </source>
</evidence>
<comment type="function">
    <text evidence="14 19">Bifunctional enzyme that catalyzes the epimerization of the S- and R-forms of NAD(P)HX and the dehydration of the S-form of NAD(P)HX at the expense of ADP, which is converted to AMP. This allows the repair of both epimers of NAD(P)HX, a damaged form of NAD(P)H that is a result of enzymatic or heat-dependent hydration.</text>
</comment>
<name>A0ABV5CCP2_9SPHI</name>
<reference evidence="22 23" key="1">
    <citation type="submission" date="2024-04" db="EMBL/GenBank/DDBJ databases">
        <title>Albibacterium profundi sp. nov., isolated from sediment of the Challenger Deep of Mariana Trench.</title>
        <authorList>
            <person name="Wang Y."/>
        </authorList>
    </citation>
    <scope>NUCLEOTIDE SEQUENCE [LARGE SCALE GENOMIC DNA]</scope>
    <source>
        <strain evidence="22 23">RHL897</strain>
    </source>
</reference>
<evidence type="ECO:0000256" key="8">
    <source>
        <dbReference type="ARBA" id="ARBA00022857"/>
    </source>
</evidence>
<comment type="function">
    <text evidence="18">Catalyzes the epimerization of the S- and R-forms of NAD(P)HX, a damaged form of NAD(P)H that is a result of enzymatic or heat-dependent hydration. This is a prerequisite for the S-specific NAD(P)H-hydrate dehydratase to allow the repair of both epimers of NAD(P)HX.</text>
</comment>
<dbReference type="EMBL" id="JBBVGT010000002">
    <property type="protein sequence ID" value="MFB5945297.1"/>
    <property type="molecule type" value="Genomic_DNA"/>
</dbReference>
<dbReference type="Gene3D" id="3.40.50.10260">
    <property type="entry name" value="YjeF N-terminal domain"/>
    <property type="match status" value="1"/>
</dbReference>
<comment type="catalytic activity">
    <reaction evidence="15 17 19">
        <text>(6S)-NADHX + ADP = AMP + phosphate + NADH + H(+)</text>
        <dbReference type="Rhea" id="RHEA:32223"/>
        <dbReference type="ChEBI" id="CHEBI:15378"/>
        <dbReference type="ChEBI" id="CHEBI:43474"/>
        <dbReference type="ChEBI" id="CHEBI:57945"/>
        <dbReference type="ChEBI" id="CHEBI:64074"/>
        <dbReference type="ChEBI" id="CHEBI:456215"/>
        <dbReference type="ChEBI" id="CHEBI:456216"/>
        <dbReference type="EC" id="4.2.1.136"/>
    </reaction>
</comment>
<dbReference type="EC" id="5.1.99.6" evidence="19"/>
<dbReference type="PIRSF" id="PIRSF017184">
    <property type="entry name" value="Nnr"/>
    <property type="match status" value="1"/>
</dbReference>
<gene>
    <name evidence="17" type="primary">nnrD</name>
    <name evidence="18" type="synonym">nnrE</name>
    <name evidence="22" type="ORF">WKR92_05605</name>
</gene>
<evidence type="ECO:0000256" key="15">
    <source>
        <dbReference type="ARBA" id="ARBA00048238"/>
    </source>
</evidence>
<evidence type="ECO:0000256" key="16">
    <source>
        <dbReference type="ARBA" id="ARBA00049209"/>
    </source>
</evidence>
<evidence type="ECO:0000256" key="9">
    <source>
        <dbReference type="ARBA" id="ARBA00022958"/>
    </source>
</evidence>
<dbReference type="InterPro" id="IPR004443">
    <property type="entry name" value="YjeF_N_dom"/>
</dbReference>
<evidence type="ECO:0000313" key="22">
    <source>
        <dbReference type="EMBL" id="MFB5945297.1"/>
    </source>
</evidence>
<feature type="binding site" evidence="17">
    <location>
        <begin position="409"/>
        <end position="413"/>
    </location>
    <ligand>
        <name>AMP</name>
        <dbReference type="ChEBI" id="CHEBI:456215"/>
    </ligand>
</feature>
<keyword evidence="6 17" id="KW-0547">Nucleotide-binding</keyword>
<evidence type="ECO:0000256" key="10">
    <source>
        <dbReference type="ARBA" id="ARBA00023027"/>
    </source>
</evidence>
<accession>A0ABV5CCP2</accession>
<comment type="function">
    <text evidence="17">Catalyzes the dehydration of the S-form of NAD(P)HX at the expense of ADP, which is converted to AMP. Together with NAD(P)HX epimerase, which catalyzes the epimerization of the S- and R-forms, the enzyme allows the repair of both epimers of NAD(P)HX, a damaged form of NAD(P)H that is a result of enzymatic or heat-dependent hydration.</text>
</comment>
<comment type="cofactor">
    <cofactor evidence="17">
        <name>Mg(2+)</name>
        <dbReference type="ChEBI" id="CHEBI:18420"/>
    </cofactor>
</comment>
<evidence type="ECO:0000256" key="18">
    <source>
        <dbReference type="HAMAP-Rule" id="MF_01966"/>
    </source>
</evidence>
<dbReference type="PROSITE" id="PS51385">
    <property type="entry name" value="YJEF_N"/>
    <property type="match status" value="1"/>
</dbReference>
<feature type="domain" description="YjeF N-terminal" evidence="21">
    <location>
        <begin position="10"/>
        <end position="224"/>
    </location>
</feature>
<feature type="binding site" evidence="18">
    <location>
        <position position="169"/>
    </location>
    <ligand>
        <name>K(+)</name>
        <dbReference type="ChEBI" id="CHEBI:29103"/>
    </ligand>
</feature>
<evidence type="ECO:0000256" key="11">
    <source>
        <dbReference type="ARBA" id="ARBA00023235"/>
    </source>
</evidence>
<keyword evidence="13" id="KW-0511">Multifunctional enzyme</keyword>
<comment type="similarity">
    <text evidence="4 19">In the C-terminal section; belongs to the NnrD/CARKD family.</text>
</comment>
<comment type="caution">
    <text evidence="18">Lacks conserved residue(s) required for the propagation of feature annotation.</text>
</comment>
<evidence type="ECO:0000256" key="1">
    <source>
        <dbReference type="ARBA" id="ARBA00000013"/>
    </source>
</evidence>
<sequence>MRKIISASQVKLADSDCLVSENISSHELMDRAASAFVGVFRGLVPDKNTPIIILCGTGNNGGDGLAISLLLQCDGYDDINIVIIPTGHRQSDDFAYNMQRVKERQISIHQLERTSLQDFDGLGLRLTESVLIDSILGVGINRPLDRALAEIIKMINQQCKRVVAVDLPTGFRCEGELDDDGTVLYAHEVISFQRPKLNFFFPESAKYMENFHVVDIGLREAFLAELPSDYYLIDSADIEEIYNKRKSFSHKGNYGHALIYAGSAGKVGAALIATEACLRTGVGLATVCLPEEERHALYARLPEAMLGSSEELFEGVKYSAIAFGPGLGRRASFLSDLFKKANAPLIIDADGLNYLSKEDTLLNALPADTVLTPHMKEFDRLFGPSENWWQRLQLARRNAQKFKITIVLKNRYTFIITEKGEVLINPTGNPAMAIAGMGDALTGMLTSFIAQGYSPREACILGCFLHGRAGDRLRLEGHAVVLPTVLLTQIPLLLGELKNVPFA</sequence>
<feature type="binding site" evidence="18">
    <location>
        <position position="166"/>
    </location>
    <ligand>
        <name>(6S)-NADPHX</name>
        <dbReference type="ChEBI" id="CHEBI:64076"/>
    </ligand>
</feature>
<evidence type="ECO:0000256" key="12">
    <source>
        <dbReference type="ARBA" id="ARBA00023239"/>
    </source>
</evidence>
<feature type="binding site" evidence="17">
    <location>
        <position position="374"/>
    </location>
    <ligand>
        <name>(6S)-NADPHX</name>
        <dbReference type="ChEBI" id="CHEBI:64076"/>
    </ligand>
</feature>
<comment type="similarity">
    <text evidence="18">Belongs to the NnrE/AIBP family.</text>
</comment>
<evidence type="ECO:0000256" key="3">
    <source>
        <dbReference type="ARBA" id="ARBA00006001"/>
    </source>
</evidence>
<dbReference type="PANTHER" id="PTHR12592">
    <property type="entry name" value="ATP-DEPENDENT (S)-NAD(P)H-HYDRATE DEHYDRATASE FAMILY MEMBER"/>
    <property type="match status" value="1"/>
</dbReference>
<comment type="catalytic activity">
    <reaction evidence="16 17 19">
        <text>(6S)-NADPHX + ADP = AMP + phosphate + NADPH + H(+)</text>
        <dbReference type="Rhea" id="RHEA:32235"/>
        <dbReference type="ChEBI" id="CHEBI:15378"/>
        <dbReference type="ChEBI" id="CHEBI:43474"/>
        <dbReference type="ChEBI" id="CHEBI:57783"/>
        <dbReference type="ChEBI" id="CHEBI:64076"/>
        <dbReference type="ChEBI" id="CHEBI:456215"/>
        <dbReference type="ChEBI" id="CHEBI:456216"/>
        <dbReference type="EC" id="4.2.1.136"/>
    </reaction>
</comment>
<keyword evidence="7 17" id="KW-0067">ATP-binding</keyword>
<keyword evidence="12 17" id="KW-0456">Lyase</keyword>
<dbReference type="HAMAP" id="MF_01965">
    <property type="entry name" value="NADHX_dehydratase"/>
    <property type="match status" value="1"/>
</dbReference>
<dbReference type="PANTHER" id="PTHR12592:SF0">
    <property type="entry name" value="ATP-DEPENDENT (S)-NAD(P)H-HYDRATE DEHYDRATASE"/>
    <property type="match status" value="1"/>
</dbReference>
<dbReference type="CDD" id="cd01171">
    <property type="entry name" value="YXKO-related"/>
    <property type="match status" value="1"/>
</dbReference>
<dbReference type="InterPro" id="IPR029056">
    <property type="entry name" value="Ribokinase-like"/>
</dbReference>
<comment type="catalytic activity">
    <reaction evidence="2 18 19">
        <text>(6R)-NADPHX = (6S)-NADPHX</text>
        <dbReference type="Rhea" id="RHEA:32227"/>
        <dbReference type="ChEBI" id="CHEBI:64076"/>
        <dbReference type="ChEBI" id="CHEBI:64077"/>
        <dbReference type="EC" id="5.1.99.6"/>
    </reaction>
</comment>
<evidence type="ECO:0000259" key="21">
    <source>
        <dbReference type="PROSITE" id="PS51385"/>
    </source>
</evidence>
<keyword evidence="8 17" id="KW-0521">NADP</keyword>
<dbReference type="Gene3D" id="3.40.1190.20">
    <property type="match status" value="1"/>
</dbReference>
<feature type="binding site" evidence="17">
    <location>
        <position position="326"/>
    </location>
    <ligand>
        <name>(6S)-NADPHX</name>
        <dbReference type="ChEBI" id="CHEBI:64076"/>
    </ligand>
</feature>
<evidence type="ECO:0000256" key="19">
    <source>
        <dbReference type="PIRNR" id="PIRNR017184"/>
    </source>
</evidence>
<keyword evidence="9 18" id="KW-0630">Potassium</keyword>
<comment type="similarity">
    <text evidence="3 19">In the N-terminal section; belongs to the NnrE/AIBP family.</text>
</comment>
<feature type="binding site" evidence="17">
    <location>
        <position position="438"/>
    </location>
    <ligand>
        <name>AMP</name>
        <dbReference type="ChEBI" id="CHEBI:456215"/>
    </ligand>
</feature>
<keyword evidence="10 17" id="KW-0520">NAD</keyword>
<dbReference type="InterPro" id="IPR000631">
    <property type="entry name" value="CARKD"/>
</dbReference>
<keyword evidence="5 18" id="KW-0479">Metal-binding</keyword>
<dbReference type="PROSITE" id="PS51383">
    <property type="entry name" value="YJEF_C_3"/>
    <property type="match status" value="1"/>
</dbReference>
<evidence type="ECO:0000256" key="4">
    <source>
        <dbReference type="ARBA" id="ARBA00009524"/>
    </source>
</evidence>
<dbReference type="Proteomes" id="UP001580928">
    <property type="component" value="Unassembled WGS sequence"/>
</dbReference>
<dbReference type="EC" id="4.2.1.136" evidence="19"/>
<feature type="binding site" evidence="17">
    <location>
        <position position="269"/>
    </location>
    <ligand>
        <name>(6S)-NADPHX</name>
        <dbReference type="ChEBI" id="CHEBI:64076"/>
    </ligand>
</feature>